<sequence length="123" mass="13618">MRLLLIVPAATLLFTAPAALAKSTEFQLNETSWTFVRDKLKMRETIDAKGNYIQNQMSGKHVDHGTAVMKDGKACFTSAMNSDGERCWTVKPVAIGHAMTAVSDKGEKLVVTRTKYMPLKMPK</sequence>
<dbReference type="RefSeq" id="WP_148104706.1">
    <property type="nucleotide sequence ID" value="NZ_RWJF01000001.1"/>
</dbReference>
<comment type="caution">
    <text evidence="2">The sequence shown here is derived from an EMBL/GenBank/DDBJ whole genome shotgun (WGS) entry which is preliminary data.</text>
</comment>
<dbReference type="AlphaFoldDB" id="A0A429VCJ4"/>
<dbReference type="Proteomes" id="UP000274661">
    <property type="component" value="Unassembled WGS sequence"/>
</dbReference>
<evidence type="ECO:0000256" key="1">
    <source>
        <dbReference type="SAM" id="SignalP"/>
    </source>
</evidence>
<accession>A0A429VCJ4</accession>
<protein>
    <recommendedName>
        <fullName evidence="4">DUF995 domain-containing protein</fullName>
    </recommendedName>
</protein>
<keyword evidence="3" id="KW-1185">Reference proteome</keyword>
<feature type="signal peptide" evidence="1">
    <location>
        <begin position="1"/>
        <end position="21"/>
    </location>
</feature>
<evidence type="ECO:0008006" key="4">
    <source>
        <dbReference type="Google" id="ProtNLM"/>
    </source>
</evidence>
<organism evidence="2 3">
    <name type="scientific">Sphingomonas ginkgonis</name>
    <dbReference type="NCBI Taxonomy" id="2315330"/>
    <lineage>
        <taxon>Bacteria</taxon>
        <taxon>Pseudomonadati</taxon>
        <taxon>Pseudomonadota</taxon>
        <taxon>Alphaproteobacteria</taxon>
        <taxon>Sphingomonadales</taxon>
        <taxon>Sphingomonadaceae</taxon>
        <taxon>Sphingomonas</taxon>
    </lineage>
</organism>
<dbReference type="EMBL" id="RWJF01000001">
    <property type="protein sequence ID" value="RST31611.1"/>
    <property type="molecule type" value="Genomic_DNA"/>
</dbReference>
<keyword evidence="1" id="KW-0732">Signal</keyword>
<evidence type="ECO:0000313" key="2">
    <source>
        <dbReference type="EMBL" id="RST31611.1"/>
    </source>
</evidence>
<gene>
    <name evidence="2" type="ORF">HMF7854_12790</name>
</gene>
<name>A0A429VCJ4_9SPHN</name>
<proteinExistence type="predicted"/>
<evidence type="ECO:0000313" key="3">
    <source>
        <dbReference type="Proteomes" id="UP000274661"/>
    </source>
</evidence>
<feature type="chain" id="PRO_5019122349" description="DUF995 domain-containing protein" evidence="1">
    <location>
        <begin position="22"/>
        <end position="123"/>
    </location>
</feature>
<dbReference type="OrthoDB" id="7574675at2"/>
<reference evidence="2 3" key="1">
    <citation type="submission" date="2018-12" db="EMBL/GenBank/DDBJ databases">
        <title>Sphingomonas sp. HMF7854 Genome sequencing and assembly.</title>
        <authorList>
            <person name="Cha I."/>
            <person name="Kang H."/>
            <person name="Kim H."/>
            <person name="Kang J."/>
            <person name="Joh K."/>
        </authorList>
    </citation>
    <scope>NUCLEOTIDE SEQUENCE [LARGE SCALE GENOMIC DNA]</scope>
    <source>
        <strain evidence="2 3">HMF7854</strain>
    </source>
</reference>